<gene>
    <name evidence="1" type="ORF">OXD698_LOCUS5355</name>
</gene>
<comment type="caution">
    <text evidence="1">The sequence shown here is derived from an EMBL/GenBank/DDBJ whole genome shotgun (WGS) entry which is preliminary data.</text>
</comment>
<feature type="non-terminal residue" evidence="1">
    <location>
        <position position="1"/>
    </location>
</feature>
<proteinExistence type="predicted"/>
<evidence type="ECO:0000313" key="2">
    <source>
        <dbReference type="Proteomes" id="UP000663844"/>
    </source>
</evidence>
<name>A0A818LZ83_9BILA</name>
<accession>A0A818LZ83</accession>
<organism evidence="1 2">
    <name type="scientific">Adineta steineri</name>
    <dbReference type="NCBI Taxonomy" id="433720"/>
    <lineage>
        <taxon>Eukaryota</taxon>
        <taxon>Metazoa</taxon>
        <taxon>Spiralia</taxon>
        <taxon>Gnathifera</taxon>
        <taxon>Rotifera</taxon>
        <taxon>Eurotatoria</taxon>
        <taxon>Bdelloidea</taxon>
        <taxon>Adinetida</taxon>
        <taxon>Adinetidae</taxon>
        <taxon>Adineta</taxon>
    </lineage>
</organism>
<dbReference type="Proteomes" id="UP000663844">
    <property type="component" value="Unassembled WGS sequence"/>
</dbReference>
<dbReference type="AlphaFoldDB" id="A0A818LZ83"/>
<sequence>HCAMKELGLQYKHERNDYERMARLWTKNFAR</sequence>
<reference evidence="1" key="1">
    <citation type="submission" date="2021-02" db="EMBL/GenBank/DDBJ databases">
        <authorList>
            <person name="Nowell W R."/>
        </authorList>
    </citation>
    <scope>NUCLEOTIDE SEQUENCE</scope>
</reference>
<dbReference type="EMBL" id="CAJOAZ010000217">
    <property type="protein sequence ID" value="CAF3579948.1"/>
    <property type="molecule type" value="Genomic_DNA"/>
</dbReference>
<protein>
    <submittedName>
        <fullName evidence="1">Uncharacterized protein</fullName>
    </submittedName>
</protein>
<evidence type="ECO:0000313" key="1">
    <source>
        <dbReference type="EMBL" id="CAF3579948.1"/>
    </source>
</evidence>